<dbReference type="Pfam" id="PF22752">
    <property type="entry name" value="DUF488-N3i"/>
    <property type="match status" value="1"/>
</dbReference>
<dbReference type="PANTHER" id="PTHR36849">
    <property type="entry name" value="CYTOPLASMIC PROTEIN-RELATED"/>
    <property type="match status" value="1"/>
</dbReference>
<gene>
    <name evidence="1" type="ORF">DLJ74_13730</name>
</gene>
<dbReference type="OrthoDB" id="9790745at2"/>
<protein>
    <submittedName>
        <fullName evidence="1">DUF488 domain-containing protein</fullName>
    </submittedName>
</protein>
<sequence length="120" mass="14626">MQLKRVYEEAEKKDNFRVLVDRIWPRGVSKQEAKLDLWLKEIGPSKELRKWFGHDPDKFDEFRQKYLKELEEDTEKKEAFDHLIQCYEEQNGEITLVFATKELKYNHVVIIKEKLINERK</sequence>
<evidence type="ECO:0000313" key="1">
    <source>
        <dbReference type="EMBL" id="PWU67522.1"/>
    </source>
</evidence>
<dbReference type="InterPro" id="IPR052552">
    <property type="entry name" value="YeaO-like"/>
</dbReference>
<evidence type="ECO:0000313" key="2">
    <source>
        <dbReference type="Proteomes" id="UP000245624"/>
    </source>
</evidence>
<dbReference type="Proteomes" id="UP000245624">
    <property type="component" value="Unassembled WGS sequence"/>
</dbReference>
<reference evidence="1 2" key="1">
    <citation type="submission" date="2018-05" db="EMBL/GenBank/DDBJ databases">
        <title>Genomic analysis of Gracilibacillus dipsosauri DD1 reveals novel features of a salt-tolerant amylase.</title>
        <authorList>
            <person name="Deutch C.E."/>
            <person name="Yang S."/>
        </authorList>
    </citation>
    <scope>NUCLEOTIDE SEQUENCE [LARGE SCALE GENOMIC DNA]</scope>
    <source>
        <strain evidence="1 2">DD1</strain>
    </source>
</reference>
<dbReference type="EMBL" id="QGTD01000013">
    <property type="protein sequence ID" value="PWU67522.1"/>
    <property type="molecule type" value="Genomic_DNA"/>
</dbReference>
<proteinExistence type="predicted"/>
<keyword evidence="2" id="KW-1185">Reference proteome</keyword>
<dbReference type="PANTHER" id="PTHR36849:SF1">
    <property type="entry name" value="CYTOPLASMIC PROTEIN"/>
    <property type="match status" value="1"/>
</dbReference>
<organism evidence="1 2">
    <name type="scientific">Gracilibacillus dipsosauri</name>
    <dbReference type="NCBI Taxonomy" id="178340"/>
    <lineage>
        <taxon>Bacteria</taxon>
        <taxon>Bacillati</taxon>
        <taxon>Bacillota</taxon>
        <taxon>Bacilli</taxon>
        <taxon>Bacillales</taxon>
        <taxon>Bacillaceae</taxon>
        <taxon>Gracilibacillus</taxon>
    </lineage>
</organism>
<dbReference type="RefSeq" id="WP_109984896.1">
    <property type="nucleotide sequence ID" value="NZ_JAJUIE010000088.1"/>
</dbReference>
<dbReference type="AlphaFoldDB" id="A0A317KVH7"/>
<comment type="caution">
    <text evidence="1">The sequence shown here is derived from an EMBL/GenBank/DDBJ whole genome shotgun (WGS) entry which is preliminary data.</text>
</comment>
<name>A0A317KVH7_9BACI</name>
<accession>A0A317KVH7</accession>